<dbReference type="RefSeq" id="WP_019162335.1">
    <property type="nucleotide sequence ID" value="NZ_JACOQG010000006.1"/>
</dbReference>
<proteinExistence type="predicted"/>
<gene>
    <name evidence="2" type="ORF">H8Z82_05895</name>
</gene>
<name>A0ABR7IGQ4_9FIRM</name>
<dbReference type="InterPro" id="IPR014245">
    <property type="entry name" value="Spore_III_AF"/>
</dbReference>
<sequence>MKEIVYQWVKNLAVFYILLTVVLHLMPDKKYDRYVRHFMGLLLIVMMSAPVFMLLGKSGKMIESFQMNFNQENKKREEREVENLQMIYLRKGYAAELQKKITESLKNCGIEVQDVEVNIEGEKFKAMITVDKETTGEQKGRIADDLREKWGFREGEYSIQTEEYDSRAVDHSASAGVTAGSGSPACG</sequence>
<dbReference type="Proteomes" id="UP000649826">
    <property type="component" value="Unassembled WGS sequence"/>
</dbReference>
<keyword evidence="1" id="KW-1133">Transmembrane helix</keyword>
<keyword evidence="3" id="KW-1185">Reference proteome</keyword>
<organism evidence="2 3">
    <name type="scientific">Blautia difficilis</name>
    <dbReference type="NCBI Taxonomy" id="2763027"/>
    <lineage>
        <taxon>Bacteria</taxon>
        <taxon>Bacillati</taxon>
        <taxon>Bacillota</taxon>
        <taxon>Clostridia</taxon>
        <taxon>Lachnospirales</taxon>
        <taxon>Lachnospiraceae</taxon>
        <taxon>Blautia</taxon>
    </lineage>
</organism>
<feature type="transmembrane region" description="Helical" evidence="1">
    <location>
        <begin position="6"/>
        <end position="26"/>
    </location>
</feature>
<dbReference type="Pfam" id="PF09581">
    <property type="entry name" value="Spore_III_AF"/>
    <property type="match status" value="1"/>
</dbReference>
<feature type="transmembrane region" description="Helical" evidence="1">
    <location>
        <begin position="38"/>
        <end position="56"/>
    </location>
</feature>
<protein>
    <submittedName>
        <fullName evidence="2">Stage III sporulation protein AF</fullName>
    </submittedName>
</protein>
<accession>A0ABR7IGQ4</accession>
<keyword evidence="1" id="KW-0472">Membrane</keyword>
<dbReference type="EMBL" id="JACOQG010000006">
    <property type="protein sequence ID" value="MBC5779194.1"/>
    <property type="molecule type" value="Genomic_DNA"/>
</dbReference>
<evidence type="ECO:0000313" key="3">
    <source>
        <dbReference type="Proteomes" id="UP000649826"/>
    </source>
</evidence>
<reference evidence="2 3" key="1">
    <citation type="submission" date="2020-08" db="EMBL/GenBank/DDBJ databases">
        <title>Genome public.</title>
        <authorList>
            <person name="Liu C."/>
            <person name="Sun Q."/>
        </authorList>
    </citation>
    <scope>NUCLEOTIDE SEQUENCE [LARGE SCALE GENOMIC DNA]</scope>
    <source>
        <strain evidence="2 3">M29</strain>
    </source>
</reference>
<evidence type="ECO:0000256" key="1">
    <source>
        <dbReference type="SAM" id="Phobius"/>
    </source>
</evidence>
<comment type="caution">
    <text evidence="2">The sequence shown here is derived from an EMBL/GenBank/DDBJ whole genome shotgun (WGS) entry which is preliminary data.</text>
</comment>
<evidence type="ECO:0000313" key="2">
    <source>
        <dbReference type="EMBL" id="MBC5779194.1"/>
    </source>
</evidence>
<keyword evidence="1" id="KW-0812">Transmembrane</keyword>